<dbReference type="AlphaFoldDB" id="A0A6I3KL96"/>
<gene>
    <name evidence="2" type="ORF">GIW81_09335</name>
</gene>
<dbReference type="EMBL" id="WMBQ01000001">
    <property type="protein sequence ID" value="MTD94532.1"/>
    <property type="molecule type" value="Genomic_DNA"/>
</dbReference>
<dbReference type="SUPFAM" id="SSF55804">
    <property type="entry name" value="Phoshotransferase/anion transport protein"/>
    <property type="match status" value="1"/>
</dbReference>
<evidence type="ECO:0000259" key="1">
    <source>
        <dbReference type="PROSITE" id="PS51094"/>
    </source>
</evidence>
<dbReference type="InterPro" id="IPR002178">
    <property type="entry name" value="PTS_EIIA_type-2_dom"/>
</dbReference>
<dbReference type="PROSITE" id="PS00372">
    <property type="entry name" value="PTS_EIIA_TYPE_2_HIS"/>
    <property type="match status" value="1"/>
</dbReference>
<proteinExistence type="predicted"/>
<comment type="caution">
    <text evidence="2">The sequence shown here is derived from an EMBL/GenBank/DDBJ whole genome shotgun (WGS) entry which is preliminary data.</text>
</comment>
<dbReference type="PROSITE" id="PS51094">
    <property type="entry name" value="PTS_EIIA_TYPE_2"/>
    <property type="match status" value="1"/>
</dbReference>
<keyword evidence="3" id="KW-1185">Reference proteome</keyword>
<dbReference type="GO" id="GO:0030295">
    <property type="term" value="F:protein kinase activator activity"/>
    <property type="evidence" value="ECO:0007669"/>
    <property type="project" value="TreeGrafter"/>
</dbReference>
<evidence type="ECO:0000313" key="3">
    <source>
        <dbReference type="Proteomes" id="UP000440694"/>
    </source>
</evidence>
<keyword evidence="2" id="KW-0813">Transport</keyword>
<dbReference type="InterPro" id="IPR016152">
    <property type="entry name" value="PTrfase/Anion_transptr"/>
</dbReference>
<protein>
    <submittedName>
        <fullName evidence="2">PTS sugar transporter subunit IIA</fullName>
    </submittedName>
</protein>
<dbReference type="InterPro" id="IPR051541">
    <property type="entry name" value="PTS_SugarTrans_NitroReg"/>
</dbReference>
<reference evidence="2 3" key="1">
    <citation type="submission" date="2019-11" db="EMBL/GenBank/DDBJ databases">
        <title>Identification of a novel strain.</title>
        <authorList>
            <person name="Xu Q."/>
            <person name="Wang G."/>
        </authorList>
    </citation>
    <scope>NUCLEOTIDE SEQUENCE [LARGE SCALE GENOMIC DNA]</scope>
    <source>
        <strain evidence="3">xq</strain>
    </source>
</reference>
<dbReference type="PANTHER" id="PTHR47738">
    <property type="entry name" value="PTS SYSTEM FRUCTOSE-LIKE EIIA COMPONENT-RELATED"/>
    <property type="match status" value="1"/>
</dbReference>
<dbReference type="Proteomes" id="UP000440694">
    <property type="component" value="Unassembled WGS sequence"/>
</dbReference>
<organism evidence="2 3">
    <name type="scientific">Hyphomicrobium album</name>
    <dbReference type="NCBI Taxonomy" id="2665159"/>
    <lineage>
        <taxon>Bacteria</taxon>
        <taxon>Pseudomonadati</taxon>
        <taxon>Pseudomonadota</taxon>
        <taxon>Alphaproteobacteria</taxon>
        <taxon>Hyphomicrobiales</taxon>
        <taxon>Hyphomicrobiaceae</taxon>
        <taxon>Hyphomicrobium</taxon>
    </lineage>
</organism>
<dbReference type="CDD" id="cd00211">
    <property type="entry name" value="PTS_IIA_fru"/>
    <property type="match status" value="1"/>
</dbReference>
<name>A0A6I3KL96_9HYPH</name>
<sequence length="149" mass="15546">MQLSDILIPSHVLPDVRVADRSALLRELSRTAGATLGIPAEAIASALVKREALGSTGMGGGMAIPHARLAGLTKPFGLLARLDQGIDFDAVDGEPVDIVFLLLLPEASDADINALACVARKLRDTQVLAAVRRAKDARGIFAQITAEAA</sequence>
<dbReference type="PANTHER" id="PTHR47738:SF1">
    <property type="entry name" value="NITROGEN REGULATORY PROTEIN"/>
    <property type="match status" value="1"/>
</dbReference>
<feature type="domain" description="PTS EIIA type-2" evidence="1">
    <location>
        <begin position="5"/>
        <end position="147"/>
    </location>
</feature>
<dbReference type="RefSeq" id="WP_154738945.1">
    <property type="nucleotide sequence ID" value="NZ_WMBQ01000001.1"/>
</dbReference>
<dbReference type="Pfam" id="PF00359">
    <property type="entry name" value="PTS_EIIA_2"/>
    <property type="match status" value="1"/>
</dbReference>
<dbReference type="Gene3D" id="3.40.930.10">
    <property type="entry name" value="Mannitol-specific EII, Chain A"/>
    <property type="match status" value="1"/>
</dbReference>
<keyword evidence="2" id="KW-0762">Sugar transport</keyword>
<accession>A0A6I3KL96</accession>
<evidence type="ECO:0000313" key="2">
    <source>
        <dbReference type="EMBL" id="MTD94532.1"/>
    </source>
</evidence>